<organism evidence="2 3">
    <name type="scientific">Candidatus Sulfotelmatobacter kueseliae</name>
    <dbReference type="NCBI Taxonomy" id="2042962"/>
    <lineage>
        <taxon>Bacteria</taxon>
        <taxon>Pseudomonadati</taxon>
        <taxon>Acidobacteriota</taxon>
        <taxon>Terriglobia</taxon>
        <taxon>Terriglobales</taxon>
        <taxon>Candidatus Korobacteraceae</taxon>
        <taxon>Candidatus Sulfotelmatobacter</taxon>
    </lineage>
</organism>
<dbReference type="AlphaFoldDB" id="A0A2U3LDI8"/>
<evidence type="ECO:0000313" key="3">
    <source>
        <dbReference type="Proteomes" id="UP000238701"/>
    </source>
</evidence>
<feature type="compositionally biased region" description="Basic and acidic residues" evidence="1">
    <location>
        <begin position="468"/>
        <end position="478"/>
    </location>
</feature>
<proteinExistence type="predicted"/>
<evidence type="ECO:0000313" key="2">
    <source>
        <dbReference type="EMBL" id="SPF49942.1"/>
    </source>
</evidence>
<protein>
    <submittedName>
        <fullName evidence="2">Uncharacterized protein</fullName>
    </submittedName>
</protein>
<dbReference type="Proteomes" id="UP000238701">
    <property type="component" value="Unassembled WGS sequence"/>
</dbReference>
<accession>A0A2U3LDI8</accession>
<gene>
    <name evidence="2" type="ORF">SBA1_960005</name>
</gene>
<name>A0A2U3LDI8_9BACT</name>
<reference evidence="3" key="1">
    <citation type="submission" date="2018-02" db="EMBL/GenBank/DDBJ databases">
        <authorList>
            <person name="Hausmann B."/>
        </authorList>
    </citation>
    <scope>NUCLEOTIDE SEQUENCE [LARGE SCALE GENOMIC DNA]</scope>
    <source>
        <strain evidence="3">Peat soil MAG SbA1</strain>
    </source>
</reference>
<sequence>MPPTLDDLLTRLETAKGQFGRGAAAETKALLGQISAQDFKDAHALLRFHEALLFLRAFPQARSLVPHIERLLNTFHQRIGKIRDLGRDMSVFDDFDTSGIAGTTMQDTLNFTAARWLADRIPRNVEIAGDDYWNDYDAERAMGQTWPRFIPLLREDSDVEANIPWRSWLDAARGRERDLAWFIRRFEQLPVFDRVHPERERDELYDSLRIPIRWHLNNLKLSRTRNWIRPRQFYFHSEPLLTRSQVSLAEELAKTPPRFTRLSRREGERVMETIREVMLVRYRELYGTTLGDPRSVVRADLGRGVGMHFWNLSPSRRLPLRAYVAGFTLKNGVPINYIEAIGLGEWIEVGFNTFYTYRQGETAWIYAQALRSLRALMGATTISVYPYQIGQNNDEALDSGAFWFYRKLGFRCGRADLEQLARREEQRIAADRQYRTPRKTLKSLAEAHVFYELDRSRPSAAKAFTENRAPHRSAEALRHPKSSFSANSEAAEGTPGPWDTFSTRNLAQRVNRRMAREFGGDSVRIREASVREVSRALGINPARWTPVERRSLENWSLVLALIPGLKRWSPEEKRDLIAIIRSQSGPSEMRYLRLTQRHARLRKELLRLGS</sequence>
<evidence type="ECO:0000256" key="1">
    <source>
        <dbReference type="SAM" id="MobiDB-lite"/>
    </source>
</evidence>
<dbReference type="EMBL" id="OMOD01000195">
    <property type="protein sequence ID" value="SPF49942.1"/>
    <property type="molecule type" value="Genomic_DNA"/>
</dbReference>
<dbReference type="OrthoDB" id="105144at2"/>
<feature type="region of interest" description="Disordered" evidence="1">
    <location>
        <begin position="463"/>
        <end position="503"/>
    </location>
</feature>